<evidence type="ECO:0000256" key="8">
    <source>
        <dbReference type="ARBA" id="ARBA00023203"/>
    </source>
</evidence>
<dbReference type="Pfam" id="PF06017">
    <property type="entry name" value="Myosin_TH1"/>
    <property type="match status" value="1"/>
</dbReference>
<keyword evidence="4 9" id="KW-0547">Nucleotide-binding</keyword>
<keyword evidence="6 9" id="KW-0518">Myosin</keyword>
<dbReference type="PROSITE" id="PS50096">
    <property type="entry name" value="IQ"/>
    <property type="match status" value="2"/>
</dbReference>
<keyword evidence="5 9" id="KW-0067">ATP-binding</keyword>
<dbReference type="SMART" id="SM00015">
    <property type="entry name" value="IQ"/>
    <property type="match status" value="2"/>
</dbReference>
<comment type="similarity">
    <text evidence="2 9">Belongs to the TRAFAC class myosin-kinesin ATPase superfamily. Myosin family.</text>
</comment>
<dbReference type="Gene3D" id="6.20.240.20">
    <property type="match status" value="1"/>
</dbReference>
<evidence type="ECO:0000256" key="5">
    <source>
        <dbReference type="ARBA" id="ARBA00022840"/>
    </source>
</evidence>
<dbReference type="FunFam" id="3.40.850.10:FF:000101">
    <property type="entry name" value="Slow myosin heavy chain 2"/>
    <property type="match status" value="1"/>
</dbReference>
<evidence type="ECO:0000256" key="3">
    <source>
        <dbReference type="ARBA" id="ARBA00022737"/>
    </source>
</evidence>
<feature type="domain" description="Myosin motor" evidence="11">
    <location>
        <begin position="41"/>
        <end position="706"/>
    </location>
</feature>
<comment type="subcellular location">
    <subcellularLocation>
        <location evidence="1">Cytoplasm</location>
        <location evidence="1">Cell cortex</location>
    </subcellularLocation>
</comment>
<evidence type="ECO:0000256" key="4">
    <source>
        <dbReference type="ARBA" id="ARBA00022741"/>
    </source>
</evidence>
<dbReference type="GO" id="GO:0007015">
    <property type="term" value="P:actin filament organization"/>
    <property type="evidence" value="ECO:0007669"/>
    <property type="project" value="TreeGrafter"/>
</dbReference>
<dbReference type="PRINTS" id="PR00193">
    <property type="entry name" value="MYOSINHEAVY"/>
</dbReference>
<dbReference type="GO" id="GO:0006897">
    <property type="term" value="P:endocytosis"/>
    <property type="evidence" value="ECO:0007669"/>
    <property type="project" value="TreeGrafter"/>
</dbReference>
<feature type="signal peptide" evidence="10">
    <location>
        <begin position="1"/>
        <end position="20"/>
    </location>
</feature>
<dbReference type="CDD" id="cd01378">
    <property type="entry name" value="MYSc_Myo1"/>
    <property type="match status" value="1"/>
</dbReference>
<reference evidence="14" key="2">
    <citation type="submission" date="2023-03" db="EMBL/GenBank/DDBJ databases">
        <authorList>
            <consortium name="Wellcome Sanger Institute Data Sharing"/>
        </authorList>
    </citation>
    <scope>NUCLEOTIDE SEQUENCE [LARGE SCALE GENOMIC DNA]</scope>
</reference>
<dbReference type="Gene3D" id="3.40.850.10">
    <property type="entry name" value="Kinesin motor domain"/>
    <property type="match status" value="1"/>
</dbReference>
<accession>A0AAX7SZB4</accession>
<dbReference type="PROSITE" id="PS51456">
    <property type="entry name" value="MYOSIN_MOTOR"/>
    <property type="match status" value="1"/>
</dbReference>
<dbReference type="AlphaFoldDB" id="A0AAX7SZB4"/>
<dbReference type="GO" id="GO:0051015">
    <property type="term" value="F:actin filament binding"/>
    <property type="evidence" value="ECO:0007669"/>
    <property type="project" value="TreeGrafter"/>
</dbReference>
<dbReference type="Gene3D" id="1.20.120.720">
    <property type="entry name" value="Myosin VI head, motor domain, U50 subdomain"/>
    <property type="match status" value="1"/>
</dbReference>
<dbReference type="InterPro" id="IPR000048">
    <property type="entry name" value="IQ_motif_EF-hand-BS"/>
</dbReference>
<dbReference type="GO" id="GO:0000146">
    <property type="term" value="F:microfilament motor activity"/>
    <property type="evidence" value="ECO:0007669"/>
    <property type="project" value="TreeGrafter"/>
</dbReference>
<evidence type="ECO:0000256" key="9">
    <source>
        <dbReference type="PROSITE-ProRule" id="PRU00782"/>
    </source>
</evidence>
<evidence type="ECO:0000313" key="13">
    <source>
        <dbReference type="Ensembl" id="ENSACLP00000049767.1"/>
    </source>
</evidence>
<dbReference type="Gene3D" id="1.10.10.820">
    <property type="match status" value="1"/>
</dbReference>
<dbReference type="InterPro" id="IPR010926">
    <property type="entry name" value="Myosin_TH1"/>
</dbReference>
<evidence type="ECO:0008006" key="15">
    <source>
        <dbReference type="Google" id="ProtNLM"/>
    </source>
</evidence>
<feature type="binding site" evidence="9">
    <location>
        <begin position="134"/>
        <end position="141"/>
    </location>
    <ligand>
        <name>ATP</name>
        <dbReference type="ChEBI" id="CHEBI:30616"/>
    </ligand>
</feature>
<keyword evidence="10" id="KW-0732">Signal</keyword>
<name>A0AAX7SZB4_ASTCA</name>
<keyword evidence="3" id="KW-0677">Repeat</keyword>
<reference evidence="13" key="4">
    <citation type="submission" date="2025-09" db="UniProtKB">
        <authorList>
            <consortium name="Ensembl"/>
        </authorList>
    </citation>
    <scope>IDENTIFICATION</scope>
</reference>
<dbReference type="SUPFAM" id="SSF52540">
    <property type="entry name" value="P-loop containing nucleoside triphosphate hydrolases"/>
    <property type="match status" value="1"/>
</dbReference>
<evidence type="ECO:0000256" key="10">
    <source>
        <dbReference type="SAM" id="SignalP"/>
    </source>
</evidence>
<feature type="region of interest" description="Actin-binding" evidence="9">
    <location>
        <begin position="583"/>
        <end position="605"/>
    </location>
</feature>
<dbReference type="GO" id="GO:0005902">
    <property type="term" value="C:microvillus"/>
    <property type="evidence" value="ECO:0007669"/>
    <property type="project" value="TreeGrafter"/>
</dbReference>
<dbReference type="GO" id="GO:0005524">
    <property type="term" value="F:ATP binding"/>
    <property type="evidence" value="ECO:0007669"/>
    <property type="project" value="UniProtKB-UniRule"/>
</dbReference>
<protein>
    <recommendedName>
        <fullName evidence="15">Myosin IHb</fullName>
    </recommendedName>
</protein>
<dbReference type="GO" id="GO:0005938">
    <property type="term" value="C:cell cortex"/>
    <property type="evidence" value="ECO:0007669"/>
    <property type="project" value="UniProtKB-SubCell"/>
</dbReference>
<dbReference type="InterPro" id="IPR036961">
    <property type="entry name" value="Kinesin_motor_dom_sf"/>
</dbReference>
<feature type="domain" description="TH1" evidence="12">
    <location>
        <begin position="816"/>
        <end position="985"/>
    </location>
</feature>
<dbReference type="GO" id="GO:0016459">
    <property type="term" value="C:myosin complex"/>
    <property type="evidence" value="ECO:0007669"/>
    <property type="project" value="UniProtKB-KW"/>
</dbReference>
<dbReference type="PANTHER" id="PTHR13140:SF353">
    <property type="entry name" value="UNCONVENTIONAL MYOSIN-IH"/>
    <property type="match status" value="1"/>
</dbReference>
<dbReference type="FunFam" id="1.20.58.530:FF:000004">
    <property type="entry name" value="Unconventional myosin ID"/>
    <property type="match status" value="1"/>
</dbReference>
<reference evidence="13 14" key="1">
    <citation type="submission" date="2018-05" db="EMBL/GenBank/DDBJ databases">
        <authorList>
            <person name="Datahose"/>
        </authorList>
    </citation>
    <scope>NUCLEOTIDE SEQUENCE</scope>
</reference>
<evidence type="ECO:0000256" key="6">
    <source>
        <dbReference type="ARBA" id="ARBA00023123"/>
    </source>
</evidence>
<dbReference type="GeneTree" id="ENSGT00940000156430"/>
<dbReference type="Pfam" id="PF00063">
    <property type="entry name" value="Myosin_head"/>
    <property type="match status" value="1"/>
</dbReference>
<evidence type="ECO:0000256" key="2">
    <source>
        <dbReference type="ARBA" id="ARBA00008314"/>
    </source>
</evidence>
<keyword evidence="14" id="KW-1185">Reference proteome</keyword>
<reference evidence="13" key="3">
    <citation type="submission" date="2025-08" db="UniProtKB">
        <authorList>
            <consortium name="Ensembl"/>
        </authorList>
    </citation>
    <scope>IDENTIFICATION</scope>
</reference>
<dbReference type="SMART" id="SM00242">
    <property type="entry name" value="MYSc"/>
    <property type="match status" value="1"/>
</dbReference>
<dbReference type="InterPro" id="IPR027417">
    <property type="entry name" value="P-loop_NTPase"/>
</dbReference>
<dbReference type="InterPro" id="IPR036072">
    <property type="entry name" value="MYSc_Myo1"/>
</dbReference>
<dbReference type="PANTHER" id="PTHR13140">
    <property type="entry name" value="MYOSIN"/>
    <property type="match status" value="1"/>
</dbReference>
<dbReference type="GO" id="GO:0005886">
    <property type="term" value="C:plasma membrane"/>
    <property type="evidence" value="ECO:0007669"/>
    <property type="project" value="TreeGrafter"/>
</dbReference>
<evidence type="ECO:0000256" key="7">
    <source>
        <dbReference type="ARBA" id="ARBA00023175"/>
    </source>
</evidence>
<dbReference type="PROSITE" id="PS51757">
    <property type="entry name" value="TH1"/>
    <property type="match status" value="1"/>
</dbReference>
<evidence type="ECO:0000313" key="14">
    <source>
        <dbReference type="Proteomes" id="UP000265100"/>
    </source>
</evidence>
<evidence type="ECO:0000259" key="11">
    <source>
        <dbReference type="PROSITE" id="PS51456"/>
    </source>
</evidence>
<feature type="chain" id="PRO_5044283606" description="Myosin IHb" evidence="10">
    <location>
        <begin position="21"/>
        <end position="985"/>
    </location>
</feature>
<dbReference type="FunFam" id="1.20.5.190:FF:000085">
    <property type="entry name" value="Myosin IHa"/>
    <property type="match status" value="1"/>
</dbReference>
<dbReference type="FunFam" id="1.10.10.820:FF:000001">
    <property type="entry name" value="Myosin heavy chain"/>
    <property type="match status" value="1"/>
</dbReference>
<dbReference type="InterPro" id="IPR001609">
    <property type="entry name" value="Myosin_head_motor_dom-like"/>
</dbReference>
<organism evidence="13 14">
    <name type="scientific">Astatotilapia calliptera</name>
    <name type="common">Eastern happy</name>
    <name type="synonym">Chromis callipterus</name>
    <dbReference type="NCBI Taxonomy" id="8154"/>
    <lineage>
        <taxon>Eukaryota</taxon>
        <taxon>Metazoa</taxon>
        <taxon>Chordata</taxon>
        <taxon>Craniata</taxon>
        <taxon>Vertebrata</taxon>
        <taxon>Euteleostomi</taxon>
        <taxon>Actinopterygii</taxon>
        <taxon>Neopterygii</taxon>
        <taxon>Teleostei</taxon>
        <taxon>Neoteleostei</taxon>
        <taxon>Acanthomorphata</taxon>
        <taxon>Ovalentaria</taxon>
        <taxon>Cichlomorphae</taxon>
        <taxon>Cichliformes</taxon>
        <taxon>Cichlidae</taxon>
        <taxon>African cichlids</taxon>
        <taxon>Pseudocrenilabrinae</taxon>
        <taxon>Haplochromini</taxon>
        <taxon>Astatotilapia</taxon>
    </lineage>
</organism>
<proteinExistence type="inferred from homology"/>
<keyword evidence="7 9" id="KW-0505">Motor protein</keyword>
<dbReference type="Ensembl" id="ENSACLT00000063476.1">
    <property type="protein sequence ID" value="ENSACLP00000049767.1"/>
    <property type="gene ID" value="ENSACLG00000016055.2"/>
</dbReference>
<evidence type="ECO:0000259" key="12">
    <source>
        <dbReference type="PROSITE" id="PS51757"/>
    </source>
</evidence>
<keyword evidence="8 9" id="KW-0009">Actin-binding</keyword>
<sequence length="985" mass="113769">NCFLQCRLSCLALLPLLTLEERCNRILRNMEASLTARDRVGIQDFVLLDTYTSETACLDNLRKRFHENLIYTYIGTLLVSVNPYKELDIYSKKQMDTYMGVNFFELPPHIYALADNAFRTMMSEFNNHFILISGESGAGKTEASKKILQFYAVSCPSTKVLNNVRDRLLLSNPVLEAFGNAKTLKNDNSSRFGKYMDIQFDHQGGAVGGHILSYLLEKSRVVHQNHGERNFHIFYQLVEGGEEDLLRWLGLERNCKHYRYLVQGNCAKVSSINDKSDWKTVRKALSVIDLSESDIENLFGIIASVLHMGNIKFEADARGYLLGIPNQVLQQGLTHRKIEAKSEEVFSPFSVDHAVYARDALAKAIYGRTFSWLVNKINESLANMDSSRKTVIGLLDIYGFEVFSVNSFEQFCINYCNEKLQQLFIELTLKSEQEEYEMEGIEWEPVPYFNNKIICDLVEEKFRGIISLLDEECLRPGEATDLTFLEKMEDKIGGHPHFVTHKLADQKTRKTLKRGDFRLLHYAGEVTYCVVGFLDKNNDLLYRNGKEVMRQSKNAIIKHCFPSTEPDSKRRPETVVTQFKNSLVGLTEILMMKEPWYVRCIKPNEAKQPGHFDDVLVRHQVKYLGLMEHLRVRRAGFAYRRKYEVFLQRYKPLCPDTWPNWKGTAAEGVRCLIKHLGYKSDEYKMGRTKIFIRHPRTLFATEDAFQVCKHKLATRIQAKYKGYKVKGDYLKQREAATKIETCWRGMMARRERQRRAWAVTDLLICSRFIKGFMNRHQPACTDNSEYLAFVRHSYLTRLKENLPKTILEKDSWLTPPPILQELLLKAQTSALFKGKKENYPFSVCRPFADTRISGPPQYSVPVVKYDRNGFRPRLRQLIFTQEAAYLVEEAKIKQRIDYSSLKGVSVSNLSDNFLILHVTCDDSKQKGDLVLQCDFLFEALTKLSVIVNNVRFDIQPGREGFVDFKSGQESMVYRAKNGHLMVVSL</sequence>
<dbReference type="Gene3D" id="1.20.5.190">
    <property type="match status" value="1"/>
</dbReference>
<dbReference type="GO" id="GO:0030048">
    <property type="term" value="P:actin filament-based movement"/>
    <property type="evidence" value="ECO:0007669"/>
    <property type="project" value="TreeGrafter"/>
</dbReference>
<dbReference type="Proteomes" id="UP000265100">
    <property type="component" value="Chromosome 7"/>
</dbReference>
<evidence type="ECO:0000256" key="1">
    <source>
        <dbReference type="ARBA" id="ARBA00004544"/>
    </source>
</evidence>
<dbReference type="Gene3D" id="1.20.58.530">
    <property type="match status" value="1"/>
</dbReference>